<proteinExistence type="predicted"/>
<reference evidence="2" key="2">
    <citation type="journal article" date="2014" name="ISME J.">
        <title>Microbial stratification in low pH oxic and suboxic macroscopic growths along an acid mine drainage.</title>
        <authorList>
            <person name="Mendez-Garcia C."/>
            <person name="Mesa V."/>
            <person name="Sprenger R.R."/>
            <person name="Richter M."/>
            <person name="Diez M.S."/>
            <person name="Solano J."/>
            <person name="Bargiela R."/>
            <person name="Golyshina O.V."/>
            <person name="Manteca A."/>
            <person name="Ramos J.L."/>
            <person name="Gallego J.R."/>
            <person name="Llorente I."/>
            <person name="Martins Dos Santos V.A."/>
            <person name="Jensen O.N."/>
            <person name="Pelaez A.I."/>
            <person name="Sanchez J."/>
            <person name="Ferrer M."/>
        </authorList>
    </citation>
    <scope>NUCLEOTIDE SEQUENCE</scope>
</reference>
<evidence type="ECO:0000313" key="2">
    <source>
        <dbReference type="EMBL" id="EQD40815.1"/>
    </source>
</evidence>
<dbReference type="NCBIfam" id="TIGR01891">
    <property type="entry name" value="amidohydrolases"/>
    <property type="match status" value="1"/>
</dbReference>
<dbReference type="Gene3D" id="3.40.630.10">
    <property type="entry name" value="Zn peptidases"/>
    <property type="match status" value="1"/>
</dbReference>
<sequence>DGMSTAFKASKGKGHPVIGLLAEYDALPNGHSCGHNLISAWAYGVAAFLAEKLHDGTIEVYGTPAEEGIGEYSGSKVKLADDGVFGKTDVVLGMHPSDVWAVGSASYSDVSYLLTFKGKAAHAADSPEAGINALDAAVLAYTGINFMRDSIKTDKHPVIGMYFRGAGTATNVVPERALLEVDLRSTSVNSLKQMAEKMKRIAKSSAEAFGCSMDIEPTSPVYQGYKINSTLDGLLGETLSAKNLEFTTITDDIIPSGSTDEGNVSRVVPTGHIDVKISPEGTPGHSDEFRKYADPTKAIQSLEIGIEAATNACLRILGDPSIVTSAREEFDKKQ</sequence>
<dbReference type="InterPro" id="IPR036264">
    <property type="entry name" value="Bact_exopeptidase_dim_dom"/>
</dbReference>
<feature type="domain" description="Peptidase M20 dimerisation" evidence="1">
    <location>
        <begin position="111"/>
        <end position="206"/>
    </location>
</feature>
<evidence type="ECO:0000259" key="1">
    <source>
        <dbReference type="Pfam" id="PF07687"/>
    </source>
</evidence>
<dbReference type="InterPro" id="IPR017439">
    <property type="entry name" value="Amidohydrolase"/>
</dbReference>
<dbReference type="GO" id="GO:0005737">
    <property type="term" value="C:cytoplasm"/>
    <property type="evidence" value="ECO:0007669"/>
    <property type="project" value="TreeGrafter"/>
</dbReference>
<dbReference type="SUPFAM" id="SSF53187">
    <property type="entry name" value="Zn-dependent exopeptidases"/>
    <property type="match status" value="1"/>
</dbReference>
<dbReference type="InterPro" id="IPR011650">
    <property type="entry name" value="Peptidase_M20_dimer"/>
</dbReference>
<dbReference type="GO" id="GO:0016805">
    <property type="term" value="F:dipeptidase activity"/>
    <property type="evidence" value="ECO:0007669"/>
    <property type="project" value="TreeGrafter"/>
</dbReference>
<gene>
    <name evidence="2" type="ORF">B1B_14784</name>
</gene>
<dbReference type="GO" id="GO:0071713">
    <property type="term" value="F:para-aminobenzoyl-glutamate hydrolase activity"/>
    <property type="evidence" value="ECO:0007669"/>
    <property type="project" value="TreeGrafter"/>
</dbReference>
<name>T1AFV8_9ZZZZ</name>
<keyword evidence="2" id="KW-0378">Hydrolase</keyword>
<dbReference type="GO" id="GO:0046657">
    <property type="term" value="P:folic acid catabolic process"/>
    <property type="evidence" value="ECO:0007669"/>
    <property type="project" value="TreeGrafter"/>
</dbReference>
<dbReference type="InterPro" id="IPR052030">
    <property type="entry name" value="Peptidase_M20/M20A_hydrolases"/>
</dbReference>
<protein>
    <submittedName>
        <fullName evidence="2">N-acyl-L-amino acid amidohydrolase</fullName>
    </submittedName>
</protein>
<reference evidence="2" key="1">
    <citation type="submission" date="2013-08" db="EMBL/GenBank/DDBJ databases">
        <authorList>
            <person name="Mendez C."/>
            <person name="Richter M."/>
            <person name="Ferrer M."/>
            <person name="Sanchez J."/>
        </authorList>
    </citation>
    <scope>NUCLEOTIDE SEQUENCE</scope>
</reference>
<dbReference type="SUPFAM" id="SSF55031">
    <property type="entry name" value="Bacterial exopeptidase dimerisation domain"/>
    <property type="match status" value="1"/>
</dbReference>
<dbReference type="Pfam" id="PF07687">
    <property type="entry name" value="M20_dimer"/>
    <property type="match status" value="1"/>
</dbReference>
<organism evidence="2">
    <name type="scientific">mine drainage metagenome</name>
    <dbReference type="NCBI Taxonomy" id="410659"/>
    <lineage>
        <taxon>unclassified sequences</taxon>
        <taxon>metagenomes</taxon>
        <taxon>ecological metagenomes</taxon>
    </lineage>
</organism>
<accession>T1AFV8</accession>
<dbReference type="PANTHER" id="PTHR30575:SF3">
    <property type="entry name" value="PEPTIDASE M20 DIMERISATION DOMAIN-CONTAINING PROTEIN"/>
    <property type="match status" value="1"/>
</dbReference>
<comment type="caution">
    <text evidence="2">The sequence shown here is derived from an EMBL/GenBank/DDBJ whole genome shotgun (WGS) entry which is preliminary data.</text>
</comment>
<dbReference type="Gene3D" id="3.30.70.360">
    <property type="match status" value="1"/>
</dbReference>
<dbReference type="PANTHER" id="PTHR30575">
    <property type="entry name" value="PEPTIDASE M20"/>
    <property type="match status" value="1"/>
</dbReference>
<feature type="non-terminal residue" evidence="2">
    <location>
        <position position="1"/>
    </location>
</feature>
<dbReference type="EMBL" id="AUZY01009816">
    <property type="protein sequence ID" value="EQD40815.1"/>
    <property type="molecule type" value="Genomic_DNA"/>
</dbReference>
<dbReference type="AlphaFoldDB" id="T1AFV8"/>